<dbReference type="EMBL" id="FMKA01000003">
    <property type="protein sequence ID" value="SCP95924.1"/>
    <property type="molecule type" value="Genomic_DNA"/>
</dbReference>
<keyword evidence="7 10" id="KW-0283">Flagellar rotation</keyword>
<gene>
    <name evidence="11" type="ORF">SAMN05421730_100348</name>
</gene>
<reference evidence="11 12" key="1">
    <citation type="submission" date="2016-09" db="EMBL/GenBank/DDBJ databases">
        <authorList>
            <person name="Capua I."/>
            <person name="De Benedictis P."/>
            <person name="Joannis T."/>
            <person name="Lombin L.H."/>
            <person name="Cattoli G."/>
        </authorList>
    </citation>
    <scope>NUCLEOTIDE SEQUENCE [LARGE SCALE GENOMIC DNA]</scope>
    <source>
        <strain evidence="11 12">GluBS11</strain>
    </source>
</reference>
<dbReference type="STRING" id="1619234.SAMN05421730_100348"/>
<name>A0A1D3TQM1_9FIRM</name>
<keyword evidence="9 10" id="KW-0472">Membrane</keyword>
<evidence type="ECO:0000256" key="8">
    <source>
        <dbReference type="ARBA" id="ARBA00022989"/>
    </source>
</evidence>
<dbReference type="AlphaFoldDB" id="A0A1D3TQM1"/>
<evidence type="ECO:0000256" key="4">
    <source>
        <dbReference type="ARBA" id="ARBA00022475"/>
    </source>
</evidence>
<evidence type="ECO:0000256" key="6">
    <source>
        <dbReference type="ARBA" id="ARBA00022692"/>
    </source>
</evidence>
<evidence type="ECO:0000256" key="7">
    <source>
        <dbReference type="ARBA" id="ARBA00022779"/>
    </source>
</evidence>
<comment type="similarity">
    <text evidence="3 10">Belongs to the FliL family.</text>
</comment>
<dbReference type="GO" id="GO:0005886">
    <property type="term" value="C:plasma membrane"/>
    <property type="evidence" value="ECO:0007669"/>
    <property type="project" value="UniProtKB-SubCell"/>
</dbReference>
<keyword evidence="4 10" id="KW-1003">Cell membrane</keyword>
<accession>A0A1D3TQM1</accession>
<keyword evidence="5 10" id="KW-0145">Chemotaxis</keyword>
<protein>
    <recommendedName>
        <fullName evidence="10">Flagellar protein FliL</fullName>
    </recommendedName>
</protein>
<keyword evidence="11" id="KW-0969">Cilium</keyword>
<proteinExistence type="inferred from homology"/>
<organism evidence="11 12">
    <name type="scientific">Anaerobium acetethylicum</name>
    <dbReference type="NCBI Taxonomy" id="1619234"/>
    <lineage>
        <taxon>Bacteria</taxon>
        <taxon>Bacillati</taxon>
        <taxon>Bacillota</taxon>
        <taxon>Clostridia</taxon>
        <taxon>Lachnospirales</taxon>
        <taxon>Lachnospiraceae</taxon>
        <taxon>Anaerobium</taxon>
    </lineage>
</organism>
<keyword evidence="11" id="KW-0282">Flagellum</keyword>
<dbReference type="GO" id="GO:0071973">
    <property type="term" value="P:bacterial-type flagellum-dependent cell motility"/>
    <property type="evidence" value="ECO:0007669"/>
    <property type="project" value="InterPro"/>
</dbReference>
<comment type="subcellular location">
    <subcellularLocation>
        <location evidence="2">Cell membrane</location>
        <topology evidence="2">Single-pass membrane protein</topology>
    </subcellularLocation>
</comment>
<dbReference type="GO" id="GO:0006935">
    <property type="term" value="P:chemotaxis"/>
    <property type="evidence" value="ECO:0007669"/>
    <property type="project" value="UniProtKB-KW"/>
</dbReference>
<evidence type="ECO:0000256" key="1">
    <source>
        <dbReference type="ARBA" id="ARBA00002254"/>
    </source>
</evidence>
<dbReference type="RefSeq" id="WP_091230686.1">
    <property type="nucleotide sequence ID" value="NZ_FMKA01000003.1"/>
</dbReference>
<evidence type="ECO:0000256" key="9">
    <source>
        <dbReference type="ARBA" id="ARBA00023136"/>
    </source>
</evidence>
<dbReference type="GO" id="GO:0009425">
    <property type="term" value="C:bacterial-type flagellum basal body"/>
    <property type="evidence" value="ECO:0007669"/>
    <property type="project" value="InterPro"/>
</dbReference>
<dbReference type="InterPro" id="IPR005503">
    <property type="entry name" value="FliL"/>
</dbReference>
<evidence type="ECO:0000256" key="3">
    <source>
        <dbReference type="ARBA" id="ARBA00008281"/>
    </source>
</evidence>
<dbReference type="Pfam" id="PF03748">
    <property type="entry name" value="FliL"/>
    <property type="match status" value="1"/>
</dbReference>
<keyword evidence="8" id="KW-1133">Transmembrane helix</keyword>
<dbReference type="Proteomes" id="UP000199315">
    <property type="component" value="Unassembled WGS sequence"/>
</dbReference>
<evidence type="ECO:0000256" key="10">
    <source>
        <dbReference type="RuleBase" id="RU364125"/>
    </source>
</evidence>
<keyword evidence="12" id="KW-1185">Reference proteome</keyword>
<evidence type="ECO:0000256" key="2">
    <source>
        <dbReference type="ARBA" id="ARBA00004162"/>
    </source>
</evidence>
<comment type="function">
    <text evidence="1 10">Controls the rotational direction of flagella during chemotaxis.</text>
</comment>
<dbReference type="OrthoDB" id="2056812at2"/>
<sequence>MKKNLLSMMILALVLMNTVMNAVIIFAVLPAAKKTDTLVTKICSLVDLELESEEEATGKVDIANIEVYDIADKLTVNLAKGDDGAAHYAVASVSISMNSKDPDYEQYKDAVATKESLIKSRVIEIISSRTIEEAQGNTEGVQTEILTALQEMFDSKFIIDVAFRDIIFQ</sequence>
<keyword evidence="6" id="KW-0812">Transmembrane</keyword>
<evidence type="ECO:0000313" key="11">
    <source>
        <dbReference type="EMBL" id="SCP95924.1"/>
    </source>
</evidence>
<evidence type="ECO:0000313" key="12">
    <source>
        <dbReference type="Proteomes" id="UP000199315"/>
    </source>
</evidence>
<evidence type="ECO:0000256" key="5">
    <source>
        <dbReference type="ARBA" id="ARBA00022500"/>
    </source>
</evidence>
<keyword evidence="11" id="KW-0966">Cell projection</keyword>